<dbReference type="Pfam" id="PF00069">
    <property type="entry name" value="Pkinase"/>
    <property type="match status" value="1"/>
</dbReference>
<dbReference type="PANTHER" id="PTHR46866">
    <property type="entry name" value="GH12955P"/>
    <property type="match status" value="1"/>
</dbReference>
<dbReference type="InterPro" id="IPR000409">
    <property type="entry name" value="BEACH_dom"/>
</dbReference>
<dbReference type="Gene3D" id="1.10.1540.10">
    <property type="entry name" value="BEACH domain"/>
    <property type="match status" value="1"/>
</dbReference>
<protein>
    <recommendedName>
        <fullName evidence="1">BEACH domain-containing protein</fullName>
    </recommendedName>
</protein>
<feature type="non-terminal residue" evidence="2">
    <location>
        <position position="451"/>
    </location>
</feature>
<dbReference type="SUPFAM" id="SSF81837">
    <property type="entry name" value="BEACH domain"/>
    <property type="match status" value="1"/>
</dbReference>
<dbReference type="SMART" id="SM01026">
    <property type="entry name" value="Beach"/>
    <property type="match status" value="1"/>
</dbReference>
<dbReference type="Gene3D" id="1.10.510.10">
    <property type="entry name" value="Transferase(Phosphotransferase) domain 1"/>
    <property type="match status" value="1"/>
</dbReference>
<dbReference type="Proteomes" id="UP001479436">
    <property type="component" value="Unassembled WGS sequence"/>
</dbReference>
<evidence type="ECO:0000259" key="1">
    <source>
        <dbReference type="PROSITE" id="PS50197"/>
    </source>
</evidence>
<evidence type="ECO:0000313" key="3">
    <source>
        <dbReference type="Proteomes" id="UP001479436"/>
    </source>
</evidence>
<proteinExistence type="predicted"/>
<dbReference type="InterPro" id="IPR000719">
    <property type="entry name" value="Prot_kinase_dom"/>
</dbReference>
<gene>
    <name evidence="2" type="ORF">K7432_005437</name>
</gene>
<name>A0ABR2W332_9FUNG</name>
<dbReference type="InterPro" id="IPR036372">
    <property type="entry name" value="BEACH_dom_sf"/>
</dbReference>
<dbReference type="PROSITE" id="PS50197">
    <property type="entry name" value="BEACH"/>
    <property type="match status" value="1"/>
</dbReference>
<comment type="caution">
    <text evidence="2">The sequence shown here is derived from an EMBL/GenBank/DDBJ whole genome shotgun (WGS) entry which is preliminary data.</text>
</comment>
<dbReference type="Gene3D" id="3.30.200.20">
    <property type="entry name" value="Phosphorylase Kinase, domain 1"/>
    <property type="match status" value="1"/>
</dbReference>
<sequence>MGQQLSTEELTTLIKEDLLIDVAYPYFKVNEDKGRNVCTVLDKKWLHILNEPANFLQDNNELLLKRPIIHTYGPENGINENTSSSHPSFSTAFTTVLTKTTDISGRPQLFHSQLSSGETLETSAGSELTLLDYVKEHSKNLADKPADFDKAVDNFVPLYTSSDADSSESLELQKDLVLDFTARLFPHCKHYRIVPNENQSKDVLSLEFLPSQDYSQKTRAIPNVIEPFALIESSRAYFFLASNTSSTLDDMLNFNPRILQNSNTKRSFIVYQLLKSISQFHSNGVIHGGLKLSNIFIDENLWLSIVGFQGFEDKVSQVDQFLEGGHQYNIPPEIEDEPLVMKWVRGDIPNFSYIMMLNHLAGRRIGDPNFHPVFPWITDFTGTTVSENWRDFSKTKFRLNKGDEQLDVTFESPLPHHITDILSDITYYVYLARKTPIPVLCQYVRSKYEPN</sequence>
<dbReference type="PANTHER" id="PTHR46866:SF1">
    <property type="entry name" value="GH12955P"/>
    <property type="match status" value="1"/>
</dbReference>
<dbReference type="EMBL" id="JASJQH010007090">
    <property type="protein sequence ID" value="KAK9718487.1"/>
    <property type="molecule type" value="Genomic_DNA"/>
</dbReference>
<organism evidence="2 3">
    <name type="scientific">Basidiobolus ranarum</name>
    <dbReference type="NCBI Taxonomy" id="34480"/>
    <lineage>
        <taxon>Eukaryota</taxon>
        <taxon>Fungi</taxon>
        <taxon>Fungi incertae sedis</taxon>
        <taxon>Zoopagomycota</taxon>
        <taxon>Entomophthoromycotina</taxon>
        <taxon>Basidiobolomycetes</taxon>
        <taxon>Basidiobolales</taxon>
        <taxon>Basidiobolaceae</taxon>
        <taxon>Basidiobolus</taxon>
    </lineage>
</organism>
<dbReference type="Pfam" id="PF02138">
    <property type="entry name" value="Beach"/>
    <property type="match status" value="1"/>
</dbReference>
<feature type="domain" description="BEACH" evidence="1">
    <location>
        <begin position="328"/>
        <end position="451"/>
    </location>
</feature>
<dbReference type="InterPro" id="IPR011009">
    <property type="entry name" value="Kinase-like_dom_sf"/>
</dbReference>
<keyword evidence="3" id="KW-1185">Reference proteome</keyword>
<dbReference type="SUPFAM" id="SSF56112">
    <property type="entry name" value="Protein kinase-like (PK-like)"/>
    <property type="match status" value="1"/>
</dbReference>
<reference evidence="2 3" key="1">
    <citation type="submission" date="2023-04" db="EMBL/GenBank/DDBJ databases">
        <title>Genome of Basidiobolus ranarum AG-B5.</title>
        <authorList>
            <person name="Stajich J.E."/>
            <person name="Carter-House D."/>
            <person name="Gryganskyi A."/>
        </authorList>
    </citation>
    <scope>NUCLEOTIDE SEQUENCE [LARGE SCALE GENOMIC DNA]</scope>
    <source>
        <strain evidence="2 3">AG-B5</strain>
    </source>
</reference>
<evidence type="ECO:0000313" key="2">
    <source>
        <dbReference type="EMBL" id="KAK9718487.1"/>
    </source>
</evidence>
<accession>A0ABR2W332</accession>